<keyword evidence="6" id="KW-1185">Reference proteome</keyword>
<protein>
    <submittedName>
        <fullName evidence="5">LacI family transcriptional regulator</fullName>
    </submittedName>
</protein>
<dbReference type="Proteomes" id="UP000317638">
    <property type="component" value="Unassembled WGS sequence"/>
</dbReference>
<dbReference type="Pfam" id="PF13377">
    <property type="entry name" value="Peripla_BP_3"/>
    <property type="match status" value="1"/>
</dbReference>
<dbReference type="Gene3D" id="3.40.50.2300">
    <property type="match status" value="2"/>
</dbReference>
<proteinExistence type="predicted"/>
<dbReference type="InterPro" id="IPR028082">
    <property type="entry name" value="Peripla_BP_I"/>
</dbReference>
<dbReference type="AlphaFoldDB" id="A0A553JZ03"/>
<evidence type="ECO:0000259" key="4">
    <source>
        <dbReference type="PROSITE" id="PS50932"/>
    </source>
</evidence>
<sequence length="339" mass="36194">MLATIYEVARRAGVSTATVSRALRDDPRITASTREKVLQAADDLHYVPKAAAQALAGSVTRSLGMVLPHLRGSYYAELAVGFESRASELDCSVLLLRADPAADSRSAVRRLAGQVDALAFMARSVVSDDLIAKVGKGRPTVTVARGRVTGHPAIYAESEAPAHALTTHLIEHGRRRLAFVGPAGDGSDIAARYEGFSRALIEAGLEVRPSIDVELDEDAGRRLAHKLHDEGLPYDALVCGNDEVAAAVVFELQELGVDVPARIAVVGWDDIRVSRYLRPGLTTVRQPVTQLGATAAEFLHRMLSGDAVEDVTVLPADLVHRQSCGCPKGSPLTTTPRTE</sequence>
<keyword evidence="2" id="KW-0238">DNA-binding</keyword>
<evidence type="ECO:0000313" key="5">
    <source>
        <dbReference type="EMBL" id="TRY17680.1"/>
    </source>
</evidence>
<name>A0A553JZ03_9ACTN</name>
<evidence type="ECO:0000313" key="6">
    <source>
        <dbReference type="Proteomes" id="UP000317638"/>
    </source>
</evidence>
<dbReference type="SUPFAM" id="SSF53822">
    <property type="entry name" value="Periplasmic binding protein-like I"/>
    <property type="match status" value="1"/>
</dbReference>
<dbReference type="PROSITE" id="PS50932">
    <property type="entry name" value="HTH_LACI_2"/>
    <property type="match status" value="1"/>
</dbReference>
<dbReference type="GO" id="GO:0000976">
    <property type="term" value="F:transcription cis-regulatory region binding"/>
    <property type="evidence" value="ECO:0007669"/>
    <property type="project" value="TreeGrafter"/>
</dbReference>
<dbReference type="EMBL" id="VKKG01000004">
    <property type="protein sequence ID" value="TRY17680.1"/>
    <property type="molecule type" value="Genomic_DNA"/>
</dbReference>
<dbReference type="InterPro" id="IPR010982">
    <property type="entry name" value="Lambda_DNA-bd_dom_sf"/>
</dbReference>
<dbReference type="PANTHER" id="PTHR30146">
    <property type="entry name" value="LACI-RELATED TRANSCRIPTIONAL REPRESSOR"/>
    <property type="match status" value="1"/>
</dbReference>
<dbReference type="CDD" id="cd01392">
    <property type="entry name" value="HTH_LacI"/>
    <property type="match status" value="1"/>
</dbReference>
<dbReference type="OrthoDB" id="3258243at2"/>
<evidence type="ECO:0000256" key="3">
    <source>
        <dbReference type="ARBA" id="ARBA00023163"/>
    </source>
</evidence>
<dbReference type="SMART" id="SM00354">
    <property type="entry name" value="HTH_LACI"/>
    <property type="match status" value="1"/>
</dbReference>
<keyword evidence="1" id="KW-0805">Transcription regulation</keyword>
<evidence type="ECO:0000256" key="2">
    <source>
        <dbReference type="ARBA" id="ARBA00023125"/>
    </source>
</evidence>
<gene>
    <name evidence="5" type="ORF">FOJ82_10355</name>
</gene>
<dbReference type="CDD" id="cd06267">
    <property type="entry name" value="PBP1_LacI_sugar_binding-like"/>
    <property type="match status" value="1"/>
</dbReference>
<organism evidence="5 6">
    <name type="scientific">Tessaracoccus rhinocerotis</name>
    <dbReference type="NCBI Taxonomy" id="1689449"/>
    <lineage>
        <taxon>Bacteria</taxon>
        <taxon>Bacillati</taxon>
        <taxon>Actinomycetota</taxon>
        <taxon>Actinomycetes</taxon>
        <taxon>Propionibacteriales</taxon>
        <taxon>Propionibacteriaceae</taxon>
        <taxon>Tessaracoccus</taxon>
    </lineage>
</organism>
<keyword evidence="3" id="KW-0804">Transcription</keyword>
<evidence type="ECO:0000256" key="1">
    <source>
        <dbReference type="ARBA" id="ARBA00023015"/>
    </source>
</evidence>
<reference evidence="5 6" key="1">
    <citation type="submission" date="2019-07" db="EMBL/GenBank/DDBJ databases">
        <authorList>
            <person name="Zhou L.-Y."/>
        </authorList>
    </citation>
    <scope>NUCLEOTIDE SEQUENCE [LARGE SCALE GENOMIC DNA]</scope>
    <source>
        <strain evidence="5 6">YIM 101269</strain>
    </source>
</reference>
<dbReference type="PANTHER" id="PTHR30146:SF155">
    <property type="entry name" value="ALANINE RACEMASE"/>
    <property type="match status" value="1"/>
</dbReference>
<dbReference type="InterPro" id="IPR046335">
    <property type="entry name" value="LacI/GalR-like_sensor"/>
</dbReference>
<dbReference type="GO" id="GO:0003700">
    <property type="term" value="F:DNA-binding transcription factor activity"/>
    <property type="evidence" value="ECO:0007669"/>
    <property type="project" value="TreeGrafter"/>
</dbReference>
<dbReference type="Gene3D" id="1.10.260.40">
    <property type="entry name" value="lambda repressor-like DNA-binding domains"/>
    <property type="match status" value="1"/>
</dbReference>
<accession>A0A553JZ03</accession>
<feature type="domain" description="HTH lacI-type" evidence="4">
    <location>
        <begin position="3"/>
        <end position="57"/>
    </location>
</feature>
<dbReference type="PROSITE" id="PS00356">
    <property type="entry name" value="HTH_LACI_1"/>
    <property type="match status" value="1"/>
</dbReference>
<dbReference type="RefSeq" id="WP_143938420.1">
    <property type="nucleotide sequence ID" value="NZ_VKKG01000004.1"/>
</dbReference>
<comment type="caution">
    <text evidence="5">The sequence shown here is derived from an EMBL/GenBank/DDBJ whole genome shotgun (WGS) entry which is preliminary data.</text>
</comment>
<dbReference type="SUPFAM" id="SSF47413">
    <property type="entry name" value="lambda repressor-like DNA-binding domains"/>
    <property type="match status" value="1"/>
</dbReference>
<dbReference type="InterPro" id="IPR000843">
    <property type="entry name" value="HTH_LacI"/>
</dbReference>
<dbReference type="Pfam" id="PF00356">
    <property type="entry name" value="LacI"/>
    <property type="match status" value="1"/>
</dbReference>